<evidence type="ECO:0000313" key="4">
    <source>
        <dbReference type="Proteomes" id="UP001172101"/>
    </source>
</evidence>
<feature type="domain" description="Protein kinase" evidence="2">
    <location>
        <begin position="212"/>
        <end position="545"/>
    </location>
</feature>
<dbReference type="PROSITE" id="PS50011">
    <property type="entry name" value="PROTEIN_KINASE_DOM"/>
    <property type="match status" value="1"/>
</dbReference>
<gene>
    <name evidence="3" type="ORF">B0T26DRAFT_443632</name>
</gene>
<dbReference type="Gene3D" id="1.10.510.10">
    <property type="entry name" value="Transferase(Phosphotransferase) domain 1"/>
    <property type="match status" value="1"/>
</dbReference>
<evidence type="ECO:0000259" key="2">
    <source>
        <dbReference type="PROSITE" id="PS50011"/>
    </source>
</evidence>
<protein>
    <recommendedName>
        <fullName evidence="2">Protein kinase domain-containing protein</fullName>
    </recommendedName>
</protein>
<dbReference type="InterPro" id="IPR000719">
    <property type="entry name" value="Prot_kinase_dom"/>
</dbReference>
<reference evidence="3" key="1">
    <citation type="submission" date="2023-06" db="EMBL/GenBank/DDBJ databases">
        <title>Genome-scale phylogeny and comparative genomics of the fungal order Sordariales.</title>
        <authorList>
            <consortium name="Lawrence Berkeley National Laboratory"/>
            <person name="Hensen N."/>
            <person name="Bonometti L."/>
            <person name="Westerberg I."/>
            <person name="Brannstrom I.O."/>
            <person name="Guillou S."/>
            <person name="Cros-Aarteil S."/>
            <person name="Calhoun S."/>
            <person name="Haridas S."/>
            <person name="Kuo A."/>
            <person name="Mondo S."/>
            <person name="Pangilinan J."/>
            <person name="Riley R."/>
            <person name="LaButti K."/>
            <person name="Andreopoulos B."/>
            <person name="Lipzen A."/>
            <person name="Chen C."/>
            <person name="Yanf M."/>
            <person name="Daum C."/>
            <person name="Ng V."/>
            <person name="Clum A."/>
            <person name="Steindorff A."/>
            <person name="Ohm R."/>
            <person name="Martin F."/>
            <person name="Silar P."/>
            <person name="Natvig D."/>
            <person name="Lalanne C."/>
            <person name="Gautier V."/>
            <person name="Ament-velasquez S.L."/>
            <person name="Kruys A."/>
            <person name="Hutchinson M.I."/>
            <person name="Powell A.J."/>
            <person name="Barry K."/>
            <person name="Miller A.N."/>
            <person name="Grigoriev I.V."/>
            <person name="Debuchy R."/>
            <person name="Gladieux P."/>
            <person name="Thoren M.H."/>
            <person name="Johannesson H."/>
        </authorList>
    </citation>
    <scope>NUCLEOTIDE SEQUENCE</scope>
    <source>
        <strain evidence="3">SMH2392-1A</strain>
    </source>
</reference>
<dbReference type="AlphaFoldDB" id="A0AA39ZYR5"/>
<name>A0AA39ZYR5_9PEZI</name>
<dbReference type="EMBL" id="JAUIRO010000007">
    <property type="protein sequence ID" value="KAK0706126.1"/>
    <property type="molecule type" value="Genomic_DNA"/>
</dbReference>
<comment type="caution">
    <text evidence="3">The sequence shown here is derived from an EMBL/GenBank/DDBJ whole genome shotgun (WGS) entry which is preliminary data.</text>
</comment>
<dbReference type="GO" id="GO:0005524">
    <property type="term" value="F:ATP binding"/>
    <property type="evidence" value="ECO:0007669"/>
    <property type="project" value="InterPro"/>
</dbReference>
<dbReference type="RefSeq" id="XP_060291220.1">
    <property type="nucleotide sequence ID" value="XM_060435059.1"/>
</dbReference>
<dbReference type="InterPro" id="IPR011009">
    <property type="entry name" value="Kinase-like_dom_sf"/>
</dbReference>
<evidence type="ECO:0000256" key="1">
    <source>
        <dbReference type="SAM" id="MobiDB-lite"/>
    </source>
</evidence>
<keyword evidence="4" id="KW-1185">Reference proteome</keyword>
<dbReference type="SUPFAM" id="SSF56112">
    <property type="entry name" value="Protein kinase-like (PK-like)"/>
    <property type="match status" value="1"/>
</dbReference>
<dbReference type="GeneID" id="85318329"/>
<dbReference type="Proteomes" id="UP001172101">
    <property type="component" value="Unassembled WGS sequence"/>
</dbReference>
<accession>A0AA39ZYR5</accession>
<feature type="compositionally biased region" description="Basic and acidic residues" evidence="1">
    <location>
        <begin position="24"/>
        <end position="36"/>
    </location>
</feature>
<proteinExistence type="predicted"/>
<dbReference type="GO" id="GO:0004672">
    <property type="term" value="F:protein kinase activity"/>
    <property type="evidence" value="ECO:0007669"/>
    <property type="project" value="InterPro"/>
</dbReference>
<feature type="region of interest" description="Disordered" evidence="1">
    <location>
        <begin position="20"/>
        <end position="60"/>
    </location>
</feature>
<sequence length="687" mass="76112">MDLTSTVFVDILSPLAAFSATRPRNPESEAPAEPHGHGPGCQSRHAGDPGPGPSWATSFVNPRNRIDSLTQPLSRPKWRLDGADVDGRRFFAVPTFAIDAPPLRIDVYVPPFEDYPPGLRDILKPEAAIYARRKNKRDGVMGLPIAQHLLRALEAWSSSTPAAAGDFEAQYWSAPFGSQIVVASMAAQLRDVNMLLCPDYGVEQAMLSVDALQAMWQLPSGAWPPVVDWAQLRFRRQLHEAITLVRVAQQPWRRDGADSGDFERDDAPDMVFKSLTRDQRYMYNELRMLLTLRPHAHVIPRPAYVVTKKGRFGGRRGVCGFVLQYYPLASLKERLLRHADEEEHLPDVTAAAAAASAGENGRNMIPLAQRFRWARQVAEALVHINAHSAGFYPDLKPDNVVLVQPSQSGEEPMTTMTDAVLLDLEQRGGWFSWSPPEVAYVEYLELLAAMPEAADEAELADTLTTQLGEYMPGWAPGRQHDRYRNTAGGFSAPWLALLRDSSTDNTNKSSSSMLAKAQVFMLGKLLWCIFEVRPRVRCGIDHELLQDNDPPPLESGAAFPAFTRATPVDIRALIHACTLGAPEWEPGAAARRLAGVVLRGGRLVPAAAAHRSLRDVTDGDTRLAVATWWAAEVRRAREFMAELLAARRAHGKGQRQDDESGLLALVRRRPALEDVLAELERVERELT</sequence>
<evidence type="ECO:0000313" key="3">
    <source>
        <dbReference type="EMBL" id="KAK0706126.1"/>
    </source>
</evidence>
<organism evidence="3 4">
    <name type="scientific">Lasiosphaeria miniovina</name>
    <dbReference type="NCBI Taxonomy" id="1954250"/>
    <lineage>
        <taxon>Eukaryota</taxon>
        <taxon>Fungi</taxon>
        <taxon>Dikarya</taxon>
        <taxon>Ascomycota</taxon>
        <taxon>Pezizomycotina</taxon>
        <taxon>Sordariomycetes</taxon>
        <taxon>Sordariomycetidae</taxon>
        <taxon>Sordariales</taxon>
        <taxon>Lasiosphaeriaceae</taxon>
        <taxon>Lasiosphaeria</taxon>
    </lineage>
</organism>